<dbReference type="SUPFAM" id="SSF110857">
    <property type="entry name" value="Gamma-glutamyl cyclotransferase-like"/>
    <property type="match status" value="1"/>
</dbReference>
<protein>
    <recommendedName>
        <fullName evidence="1">glutathione-specific gamma-glutamylcyclotransferase</fullName>
        <ecNumber evidence="1">4.3.2.7</ecNumber>
    </recommendedName>
</protein>
<dbReference type="InterPro" id="IPR006840">
    <property type="entry name" value="ChaC"/>
</dbReference>
<dbReference type="EMBL" id="VLLB01000002">
    <property type="protein sequence ID" value="TWI67456.1"/>
    <property type="molecule type" value="Genomic_DNA"/>
</dbReference>
<comment type="caution">
    <text evidence="3">The sequence shown here is derived from an EMBL/GenBank/DDBJ whole genome shotgun (WGS) entry which is preliminary data.</text>
</comment>
<organism evidence="3 4">
    <name type="scientific">Pseudoduganella lurida</name>
    <dbReference type="NCBI Taxonomy" id="1036180"/>
    <lineage>
        <taxon>Bacteria</taxon>
        <taxon>Pseudomonadati</taxon>
        <taxon>Pseudomonadota</taxon>
        <taxon>Betaproteobacteria</taxon>
        <taxon>Burkholderiales</taxon>
        <taxon>Oxalobacteraceae</taxon>
        <taxon>Telluria group</taxon>
        <taxon>Pseudoduganella</taxon>
    </lineage>
</organism>
<keyword evidence="4" id="KW-1185">Reference proteome</keyword>
<gene>
    <name evidence="3" type="ORF">IP91_01569</name>
</gene>
<name>A0A562RGA7_9BURK</name>
<dbReference type="AlphaFoldDB" id="A0A562RGA7"/>
<proteinExistence type="predicted"/>
<dbReference type="Gene3D" id="3.10.490.10">
    <property type="entry name" value="Gamma-glutamyl cyclotransferase-like"/>
    <property type="match status" value="1"/>
</dbReference>
<dbReference type="PANTHER" id="PTHR12192:SF2">
    <property type="entry name" value="GLUTATHIONE-SPECIFIC GAMMA-GLUTAMYLCYCLOTRANSFERASE 2"/>
    <property type="match status" value="1"/>
</dbReference>
<evidence type="ECO:0000256" key="1">
    <source>
        <dbReference type="ARBA" id="ARBA00012344"/>
    </source>
</evidence>
<evidence type="ECO:0000313" key="3">
    <source>
        <dbReference type="EMBL" id="TWI67456.1"/>
    </source>
</evidence>
<dbReference type="PANTHER" id="PTHR12192">
    <property type="entry name" value="CATION TRANSPORT PROTEIN CHAC-RELATED"/>
    <property type="match status" value="1"/>
</dbReference>
<dbReference type="GO" id="GO:0005737">
    <property type="term" value="C:cytoplasm"/>
    <property type="evidence" value="ECO:0007669"/>
    <property type="project" value="TreeGrafter"/>
</dbReference>
<sequence>MIANDILPDERVRTGARHPVPRLTRHLLEQASIEALVAIDSPGMPLLTEAERAASLRELLGIRPPGDVWVFGYGSLIWNAAIHSVERRIARIDGWHRSFCLSITALRATVDRPGLMLALDRGGACCGAAYRLAESDVDSELRLLWRREMACGAYVPRWVQLNDCNGNAFGWAIAFTIDRDHPHYAGDVDEAVTVRRLATASGGLGSCADYLFRTCDSLQANGIRDPALERLATLVGAEHEDERCFAPD</sequence>
<reference evidence="3 4" key="1">
    <citation type="journal article" date="2015" name="Stand. Genomic Sci.">
        <title>Genomic Encyclopedia of Bacterial and Archaeal Type Strains, Phase III: the genomes of soil and plant-associated and newly described type strains.</title>
        <authorList>
            <person name="Whitman W.B."/>
            <person name="Woyke T."/>
            <person name="Klenk H.P."/>
            <person name="Zhou Y."/>
            <person name="Lilburn T.G."/>
            <person name="Beck B.J."/>
            <person name="De Vos P."/>
            <person name="Vandamme P."/>
            <person name="Eisen J.A."/>
            <person name="Garrity G."/>
            <person name="Hugenholtz P."/>
            <person name="Kyrpides N.C."/>
        </authorList>
    </citation>
    <scope>NUCLEOTIDE SEQUENCE [LARGE SCALE GENOMIC DNA]</scope>
    <source>
        <strain evidence="3 4">CGMCC 1.10822</strain>
    </source>
</reference>
<evidence type="ECO:0000256" key="2">
    <source>
        <dbReference type="ARBA" id="ARBA00023239"/>
    </source>
</evidence>
<evidence type="ECO:0000313" key="4">
    <source>
        <dbReference type="Proteomes" id="UP000318431"/>
    </source>
</evidence>
<dbReference type="CDD" id="cd06661">
    <property type="entry name" value="GGCT_like"/>
    <property type="match status" value="1"/>
</dbReference>
<dbReference type="InterPro" id="IPR013024">
    <property type="entry name" value="GGCT-like"/>
</dbReference>
<dbReference type="EC" id="4.3.2.7" evidence="1"/>
<dbReference type="InterPro" id="IPR036568">
    <property type="entry name" value="GGCT-like_sf"/>
</dbReference>
<dbReference type="GO" id="GO:0006751">
    <property type="term" value="P:glutathione catabolic process"/>
    <property type="evidence" value="ECO:0007669"/>
    <property type="project" value="InterPro"/>
</dbReference>
<accession>A0A562RGA7</accession>
<dbReference type="OrthoDB" id="9795692at2"/>
<dbReference type="GO" id="GO:0061928">
    <property type="term" value="F:glutathione specific gamma-glutamylcyclotransferase activity"/>
    <property type="evidence" value="ECO:0007669"/>
    <property type="project" value="UniProtKB-EC"/>
</dbReference>
<dbReference type="Proteomes" id="UP000318431">
    <property type="component" value="Unassembled WGS sequence"/>
</dbReference>
<dbReference type="Pfam" id="PF04752">
    <property type="entry name" value="ChaC"/>
    <property type="match status" value="1"/>
</dbReference>
<keyword evidence="2" id="KW-0456">Lyase</keyword>